<dbReference type="Proteomes" id="UP000356253">
    <property type="component" value="Unassembled WGS sequence"/>
</dbReference>
<accession>A0AC61YDG0</accession>
<keyword evidence="2" id="KW-1185">Reference proteome</keyword>
<sequence>MILKTPFNKNILYHQHKLNFDVVWKENLKVNKRRIIFGIISVTVGSLIVFGEDNMGFLFIGLGIHYLVNFYQFWAHYSKNKKRYFKEVQTEIEGYENNINVFEFTNDYLGYSDYKHEAKLKWFAFKGYRLIEDTLFIDLHAKNGISYIISKSEIHENQWDEILSIVKEKIKL</sequence>
<evidence type="ECO:0000313" key="1">
    <source>
        <dbReference type="EMBL" id="VVV02409.1"/>
    </source>
</evidence>
<comment type="caution">
    <text evidence="1">The sequence shown here is derived from an EMBL/GenBank/DDBJ whole genome shotgun (WGS) entry which is preliminary data.</text>
</comment>
<evidence type="ECO:0000313" key="2">
    <source>
        <dbReference type="Proteomes" id="UP000356253"/>
    </source>
</evidence>
<dbReference type="EMBL" id="CABVMM010000020">
    <property type="protein sequence ID" value="VVV02409.1"/>
    <property type="molecule type" value="Genomic_DNA"/>
</dbReference>
<gene>
    <name evidence="1" type="ORF">FVB9532_03708</name>
</gene>
<organism evidence="1 2">
    <name type="scientific">Mesonia oceanica</name>
    <dbReference type="NCBI Taxonomy" id="2687242"/>
    <lineage>
        <taxon>Bacteria</taxon>
        <taxon>Pseudomonadati</taxon>
        <taxon>Bacteroidota</taxon>
        <taxon>Flavobacteriia</taxon>
        <taxon>Flavobacteriales</taxon>
        <taxon>Flavobacteriaceae</taxon>
        <taxon>Mesonia</taxon>
    </lineage>
</organism>
<name>A0AC61YDG0_9FLAO</name>
<reference evidence="1" key="1">
    <citation type="submission" date="2019-09" db="EMBL/GenBank/DDBJ databases">
        <authorList>
            <person name="Rodrigo-Torres L."/>
            <person name="Arahal R. D."/>
            <person name="Lucena T."/>
        </authorList>
    </citation>
    <scope>NUCLEOTIDE SEQUENCE</scope>
    <source>
        <strain evidence="1">ISS653</strain>
    </source>
</reference>
<proteinExistence type="predicted"/>
<protein>
    <submittedName>
        <fullName evidence="1">Uncharacterized protein</fullName>
    </submittedName>
</protein>